<evidence type="ECO:0000256" key="1">
    <source>
        <dbReference type="ARBA" id="ARBA00001974"/>
    </source>
</evidence>
<dbReference type="Gene3D" id="1.10.540.10">
    <property type="entry name" value="Acyl-CoA dehydrogenase/oxidase, N-terminal domain"/>
    <property type="match status" value="1"/>
</dbReference>
<dbReference type="InterPro" id="IPR036250">
    <property type="entry name" value="AcylCo_DH-like_C"/>
</dbReference>
<organism evidence="10 11">
    <name type="scientific">Niallia oryzisoli</name>
    <dbReference type="NCBI Taxonomy" id="1737571"/>
    <lineage>
        <taxon>Bacteria</taxon>
        <taxon>Bacillati</taxon>
        <taxon>Bacillota</taxon>
        <taxon>Bacilli</taxon>
        <taxon>Bacillales</taxon>
        <taxon>Bacillaceae</taxon>
        <taxon>Niallia</taxon>
    </lineage>
</organism>
<dbReference type="Pfam" id="PF02770">
    <property type="entry name" value="Acyl-CoA_dh_M"/>
    <property type="match status" value="1"/>
</dbReference>
<dbReference type="PANTHER" id="PTHR43884:SF12">
    <property type="entry name" value="ISOVALERYL-COA DEHYDROGENASE, MITOCHONDRIAL-RELATED"/>
    <property type="match status" value="1"/>
</dbReference>
<dbReference type="SUPFAM" id="SSF56645">
    <property type="entry name" value="Acyl-CoA dehydrogenase NM domain-like"/>
    <property type="match status" value="1"/>
</dbReference>
<keyword evidence="3 5" id="KW-0285">Flavoprotein</keyword>
<evidence type="ECO:0000259" key="7">
    <source>
        <dbReference type="Pfam" id="PF02770"/>
    </source>
</evidence>
<dbReference type="Proteomes" id="UP001357223">
    <property type="component" value="Chromosome"/>
</dbReference>
<feature type="domain" description="Acyl-CoA dehydrogenase/oxidase N-terminal" evidence="8">
    <location>
        <begin position="28"/>
        <end position="140"/>
    </location>
</feature>
<dbReference type="InterPro" id="IPR046373">
    <property type="entry name" value="Acyl-CoA_Oxase/DH_mid-dom_sf"/>
</dbReference>
<dbReference type="Pfam" id="PF00441">
    <property type="entry name" value="Acyl-CoA_dh_1"/>
    <property type="match status" value="1"/>
</dbReference>
<dbReference type="PANTHER" id="PTHR43884">
    <property type="entry name" value="ACYL-COA DEHYDROGENASE"/>
    <property type="match status" value="1"/>
</dbReference>
<reference evidence="10 11" key="1">
    <citation type="submission" date="2023-10" db="EMBL/GenBank/DDBJ databases">
        <title>Niallia locisalis sp.nov. isolated from a salt pond sample.</title>
        <authorList>
            <person name="Li X.-J."/>
            <person name="Dong L."/>
        </authorList>
    </citation>
    <scope>NUCLEOTIDE SEQUENCE [LARGE SCALE GENOMIC DNA]</scope>
    <source>
        <strain evidence="10 11">DSM 29761</strain>
    </source>
</reference>
<accession>A0ABZ2C863</accession>
<dbReference type="EMBL" id="CP137640">
    <property type="protein sequence ID" value="WVX79802.1"/>
    <property type="molecule type" value="Genomic_DNA"/>
</dbReference>
<dbReference type="InterPro" id="IPR009075">
    <property type="entry name" value="AcylCo_DH/oxidase_C"/>
</dbReference>
<keyword evidence="4 5" id="KW-0274">FAD</keyword>
<dbReference type="InterPro" id="IPR037069">
    <property type="entry name" value="AcylCoA_DH/ox_N_sf"/>
</dbReference>
<evidence type="ECO:0000259" key="9">
    <source>
        <dbReference type="Pfam" id="PF21263"/>
    </source>
</evidence>
<dbReference type="Gene3D" id="1.20.140.10">
    <property type="entry name" value="Butyryl-CoA Dehydrogenase, subunit A, domain 3"/>
    <property type="match status" value="2"/>
</dbReference>
<evidence type="ECO:0000256" key="3">
    <source>
        <dbReference type="ARBA" id="ARBA00022630"/>
    </source>
</evidence>
<dbReference type="PROSITE" id="PS00072">
    <property type="entry name" value="ACYL_COA_DH_1"/>
    <property type="match status" value="1"/>
</dbReference>
<keyword evidence="11" id="KW-1185">Reference proteome</keyword>
<comment type="similarity">
    <text evidence="2 5">Belongs to the acyl-CoA dehydrogenase family.</text>
</comment>
<dbReference type="RefSeq" id="WP_338448733.1">
    <property type="nucleotide sequence ID" value="NZ_CP137640.1"/>
</dbReference>
<evidence type="ECO:0000256" key="4">
    <source>
        <dbReference type="ARBA" id="ARBA00022827"/>
    </source>
</evidence>
<comment type="cofactor">
    <cofactor evidence="1 5">
        <name>FAD</name>
        <dbReference type="ChEBI" id="CHEBI:57692"/>
    </cofactor>
</comment>
<dbReference type="SUPFAM" id="SSF47203">
    <property type="entry name" value="Acyl-CoA dehydrogenase C-terminal domain-like"/>
    <property type="match status" value="1"/>
</dbReference>
<evidence type="ECO:0000259" key="6">
    <source>
        <dbReference type="Pfam" id="PF00441"/>
    </source>
</evidence>
<dbReference type="InterPro" id="IPR013786">
    <property type="entry name" value="AcylCoA_DH/ox_N"/>
</dbReference>
<feature type="domain" description="Acyl-CoA oxidase/dehydrogenase middle" evidence="7">
    <location>
        <begin position="144"/>
        <end position="237"/>
    </location>
</feature>
<protein>
    <submittedName>
        <fullName evidence="10">Acyl-CoA dehydrogenase family protein</fullName>
    </submittedName>
</protein>
<proteinExistence type="inferred from homology"/>
<feature type="domain" description="Acyl-CoA dehydrogenase/oxidase C-terminal" evidence="6">
    <location>
        <begin position="249"/>
        <end position="412"/>
    </location>
</feature>
<dbReference type="InterPro" id="IPR049426">
    <property type="entry name" value="Acyl-CoA-dh-like_C"/>
</dbReference>
<dbReference type="Gene3D" id="2.40.110.10">
    <property type="entry name" value="Butyryl-CoA Dehydrogenase, subunit A, domain 2"/>
    <property type="match status" value="1"/>
</dbReference>
<keyword evidence="5" id="KW-0560">Oxidoreductase</keyword>
<gene>
    <name evidence="10" type="ORF">R4Z09_21310</name>
</gene>
<dbReference type="InterPro" id="IPR006091">
    <property type="entry name" value="Acyl-CoA_Oxase/DH_mid-dom"/>
</dbReference>
<sequence>MLKEIVNQQHFLSAAISPNDVFTPEDFTEEQLMISDMTSKFVSNEVLPRLEEIENKEFSHTVDLIKQAGELGLISADIPETDGGLELGKVAATIIAERMALGRSFSITFGGQTGIGALPIAYFGTEQQKQKYLPDILTGEKIAAYALTEPSAGTDALSAKTTAVLSECGSYYLVNGEKQWISNAGFADLFIVYAKVNGTQFTAFIVEKDYEGVSTSSEEKKMGLDGSSTRSVILDNVKVPVENVIGEIGKGHVIAFNVLNIGRHKIAATSLGTGKRVIELSVKYANERKQFGQSLSNFNLIKNKIADMVIKTYVNESAVYRTAGRMQDGFAEMKQNGDDIGKTIARYAVECSINKVMSTEILDFVVDEGVQIHGGYGYMSEYEIETLYRDARISRIFEGTNEINRIVIASSLLKKDWQPMENENVEGGILQHEKQILLLLKNLFHSLILTLKKQGLDNLEEEQETAAFMADIAIHIYAMESAISRTEKAIQAKGEEKSQQKIDCTKIYVHESSQQLGLRALNLLNHLVEDKGFSQISKRLIMSSPVDIIELKRKIALETVKAEKYII</sequence>
<evidence type="ECO:0000259" key="8">
    <source>
        <dbReference type="Pfam" id="PF02771"/>
    </source>
</evidence>
<name>A0ABZ2C863_9BACI</name>
<dbReference type="Pfam" id="PF02771">
    <property type="entry name" value="Acyl-CoA_dh_N"/>
    <property type="match status" value="1"/>
</dbReference>
<dbReference type="InterPro" id="IPR009100">
    <property type="entry name" value="AcylCoA_DH/oxidase_NM_dom_sf"/>
</dbReference>
<evidence type="ECO:0000256" key="5">
    <source>
        <dbReference type="RuleBase" id="RU362125"/>
    </source>
</evidence>
<dbReference type="Pfam" id="PF21263">
    <property type="entry name" value="Acyl-CoA-dh_C"/>
    <property type="match status" value="1"/>
</dbReference>
<evidence type="ECO:0000313" key="10">
    <source>
        <dbReference type="EMBL" id="WVX79802.1"/>
    </source>
</evidence>
<dbReference type="InterPro" id="IPR006089">
    <property type="entry name" value="Acyl-CoA_DH_CS"/>
</dbReference>
<evidence type="ECO:0000256" key="2">
    <source>
        <dbReference type="ARBA" id="ARBA00009347"/>
    </source>
</evidence>
<evidence type="ECO:0000313" key="11">
    <source>
        <dbReference type="Proteomes" id="UP001357223"/>
    </source>
</evidence>
<feature type="domain" description="Acyl-CoA dehydrogenase-like C-terminal" evidence="9">
    <location>
        <begin position="457"/>
        <end position="529"/>
    </location>
</feature>